<reference evidence="2 3" key="1">
    <citation type="submission" date="2013-08" db="EMBL/GenBank/DDBJ databases">
        <authorList>
            <person name="Huang J."/>
            <person name="Wang G."/>
        </authorList>
    </citation>
    <scope>NUCLEOTIDE SEQUENCE [LARGE SCALE GENOMIC DNA]</scope>
    <source>
        <strain evidence="2 3">BH030004</strain>
    </source>
</reference>
<evidence type="ECO:0000313" key="3">
    <source>
        <dbReference type="Proteomes" id="UP000030403"/>
    </source>
</evidence>
<dbReference type="OrthoDB" id="2439445at2"/>
<accession>A0A0A5GGI2</accession>
<gene>
    <name evidence="2" type="ORF">N783_21315</name>
</gene>
<dbReference type="RefSeq" id="WP_027448636.1">
    <property type="nucleotide sequence ID" value="NZ_AVPF01000008.1"/>
</dbReference>
<feature type="transmembrane region" description="Helical" evidence="1">
    <location>
        <begin position="36"/>
        <end position="58"/>
    </location>
</feature>
<sequence length="63" mass="6767">MNGTTFLYLSCIIAGFALIRIPLSGALSPLEPLCDLIGVIAVLLFSCIIIFNGIMSLIGRRKL</sequence>
<keyword evidence="3" id="KW-1185">Reference proteome</keyword>
<evidence type="ECO:0000256" key="1">
    <source>
        <dbReference type="SAM" id="Phobius"/>
    </source>
</evidence>
<dbReference type="EMBL" id="AVPF01000008">
    <property type="protein sequence ID" value="KGX90333.1"/>
    <property type="molecule type" value="Genomic_DNA"/>
</dbReference>
<dbReference type="Proteomes" id="UP000030403">
    <property type="component" value="Unassembled WGS sequence"/>
</dbReference>
<protein>
    <submittedName>
        <fullName evidence="2">Uncharacterized protein</fullName>
    </submittedName>
</protein>
<name>A0A0A5GGI2_9BACI</name>
<comment type="caution">
    <text evidence="2">The sequence shown here is derived from an EMBL/GenBank/DDBJ whole genome shotgun (WGS) entry which is preliminary data.</text>
</comment>
<keyword evidence="1" id="KW-0472">Membrane</keyword>
<keyword evidence="1" id="KW-1133">Transmembrane helix</keyword>
<dbReference type="AlphaFoldDB" id="A0A0A5GGI2"/>
<proteinExistence type="predicted"/>
<organism evidence="2 3">
    <name type="scientific">Pontibacillus marinus BH030004 = DSM 16465</name>
    <dbReference type="NCBI Taxonomy" id="1385511"/>
    <lineage>
        <taxon>Bacteria</taxon>
        <taxon>Bacillati</taxon>
        <taxon>Bacillota</taxon>
        <taxon>Bacilli</taxon>
        <taxon>Bacillales</taxon>
        <taxon>Bacillaceae</taxon>
        <taxon>Pontibacillus</taxon>
    </lineage>
</organism>
<keyword evidence="1" id="KW-0812">Transmembrane</keyword>
<evidence type="ECO:0000313" key="2">
    <source>
        <dbReference type="EMBL" id="KGX90333.1"/>
    </source>
</evidence>